<comment type="caution">
    <text evidence="7">The sequence shown here is derived from an EMBL/GenBank/DDBJ whole genome shotgun (WGS) entry which is preliminary data.</text>
</comment>
<feature type="transmembrane region" description="Helical" evidence="5">
    <location>
        <begin position="87"/>
        <end position="105"/>
    </location>
</feature>
<dbReference type="Pfam" id="PF04932">
    <property type="entry name" value="Wzy_C"/>
    <property type="match status" value="1"/>
</dbReference>
<evidence type="ECO:0000259" key="6">
    <source>
        <dbReference type="Pfam" id="PF04932"/>
    </source>
</evidence>
<feature type="transmembrane region" description="Helical" evidence="5">
    <location>
        <begin position="59"/>
        <end position="80"/>
    </location>
</feature>
<dbReference type="EMBL" id="SLUP01000001">
    <property type="protein sequence ID" value="TCL69231.1"/>
    <property type="molecule type" value="Genomic_DNA"/>
</dbReference>
<dbReference type="OrthoDB" id="9827028at2"/>
<dbReference type="GO" id="GO:0016020">
    <property type="term" value="C:membrane"/>
    <property type="evidence" value="ECO:0007669"/>
    <property type="project" value="UniProtKB-SubCell"/>
</dbReference>
<keyword evidence="2 5" id="KW-0812">Transmembrane</keyword>
<feature type="transmembrane region" description="Helical" evidence="5">
    <location>
        <begin position="401"/>
        <end position="420"/>
    </location>
</feature>
<feature type="transmembrane region" description="Helical" evidence="5">
    <location>
        <begin position="117"/>
        <end position="138"/>
    </location>
</feature>
<feature type="transmembrane region" description="Helical" evidence="5">
    <location>
        <begin position="336"/>
        <end position="354"/>
    </location>
</feature>
<accession>A0A4R1RRZ4</accession>
<dbReference type="GO" id="GO:0016874">
    <property type="term" value="F:ligase activity"/>
    <property type="evidence" value="ECO:0007669"/>
    <property type="project" value="UniProtKB-KW"/>
</dbReference>
<evidence type="ECO:0000313" key="7">
    <source>
        <dbReference type="EMBL" id="TCL69231.1"/>
    </source>
</evidence>
<evidence type="ECO:0000256" key="2">
    <source>
        <dbReference type="ARBA" id="ARBA00022692"/>
    </source>
</evidence>
<reference evidence="7 8" key="1">
    <citation type="submission" date="2019-03" db="EMBL/GenBank/DDBJ databases">
        <title>Genomic Encyclopedia of Type Strains, Phase IV (KMG-IV): sequencing the most valuable type-strain genomes for metagenomic binning, comparative biology and taxonomic classification.</title>
        <authorList>
            <person name="Goeker M."/>
        </authorList>
    </citation>
    <scope>NUCLEOTIDE SEQUENCE [LARGE SCALE GENOMIC DNA]</scope>
    <source>
        <strain evidence="7 8">DSM 18792</strain>
    </source>
</reference>
<gene>
    <name evidence="7" type="ORF">EV196_101666</name>
</gene>
<feature type="transmembrane region" description="Helical" evidence="5">
    <location>
        <begin position="28"/>
        <end position="47"/>
    </location>
</feature>
<dbReference type="PANTHER" id="PTHR37422:SF17">
    <property type="entry name" value="O-ANTIGEN LIGASE"/>
    <property type="match status" value="1"/>
</dbReference>
<keyword evidence="3 5" id="KW-1133">Transmembrane helix</keyword>
<evidence type="ECO:0000256" key="1">
    <source>
        <dbReference type="ARBA" id="ARBA00004141"/>
    </source>
</evidence>
<keyword evidence="4 5" id="KW-0472">Membrane</keyword>
<feature type="transmembrane region" description="Helical" evidence="5">
    <location>
        <begin position="492"/>
        <end position="512"/>
    </location>
</feature>
<dbReference type="InterPro" id="IPR007016">
    <property type="entry name" value="O-antigen_ligase-rel_domated"/>
</dbReference>
<feature type="transmembrane region" description="Helical" evidence="5">
    <location>
        <begin position="360"/>
        <end position="389"/>
    </location>
</feature>
<keyword evidence="8" id="KW-1185">Reference proteome</keyword>
<name>A0A4R1RRZ4_9FLAO</name>
<comment type="subcellular location">
    <subcellularLocation>
        <location evidence="1">Membrane</location>
        <topology evidence="1">Multi-pass membrane protein</topology>
    </subcellularLocation>
</comment>
<dbReference type="RefSeq" id="WP_132214819.1">
    <property type="nucleotide sequence ID" value="NZ_OX156936.1"/>
</dbReference>
<dbReference type="Proteomes" id="UP000295455">
    <property type="component" value="Unassembled WGS sequence"/>
</dbReference>
<sequence length="569" mass="66920">MLNKLLINNKSFCVFTGSLVIPSLLLPIKYSSILLVILFLIVIYKLITKQREINFPKILLLPFIIYYISIIISFLIDVYFGIINFDFLLRNLVIIIVPLFVFTSNLNEIGIKKMLNISSIIISSLGVVFILLWVTGYMKYFNQQEFKKNEWIKSGITSIDNYKPNDSVFEFEIGTTSKTNSFRKVGSLSKWNKKDSVIRELTIKVKKSNQDVWVYFRNFNKKQSQGAWFNAKTGQIGLTQKGIKAETKLLPNGYFKFILKDKPQRKSTREWFHFSLVSENGGNKWYAEQQKSNKLIQLLPPKFYLSSGQDLLQKKSLLSYKITSFSSLHSYAHGTYMSLVFTFSLMFLLFNQFLNKWIRYLFIAINIFIIFSLASKAVIISLIILFPIYYYKCIYRNKYTVAFCLICFIVVLIGFKGYAIDRFVDMYKTLTIDNKGDLENLSTNERIHIYENYYNLIDKNYWFGYGNINGKNAVKTIYNHDFNTHNQYIQSLFNSGFLGFLLFILFCLSPFILIKSTINNRNEYMFFLLIVLFNFLFESLLYRQWGLILVSFIFAIYLQTFKLKLRWSR</sequence>
<protein>
    <submittedName>
        <fullName evidence="7">O-antigen ligase-like membrane protein</fullName>
    </submittedName>
</protein>
<organism evidence="7 8">
    <name type="scientific">Mariniflexile fucanivorans</name>
    <dbReference type="NCBI Taxonomy" id="264023"/>
    <lineage>
        <taxon>Bacteria</taxon>
        <taxon>Pseudomonadati</taxon>
        <taxon>Bacteroidota</taxon>
        <taxon>Flavobacteriia</taxon>
        <taxon>Flavobacteriales</taxon>
        <taxon>Flavobacteriaceae</taxon>
        <taxon>Mariniflexile</taxon>
    </lineage>
</organism>
<dbReference type="AlphaFoldDB" id="A0A4R1RRZ4"/>
<keyword evidence="7" id="KW-0436">Ligase</keyword>
<feature type="transmembrane region" description="Helical" evidence="5">
    <location>
        <begin position="524"/>
        <end position="542"/>
    </location>
</feature>
<evidence type="ECO:0000313" key="8">
    <source>
        <dbReference type="Proteomes" id="UP000295455"/>
    </source>
</evidence>
<evidence type="ECO:0000256" key="4">
    <source>
        <dbReference type="ARBA" id="ARBA00023136"/>
    </source>
</evidence>
<feature type="domain" description="O-antigen ligase-related" evidence="6">
    <location>
        <begin position="362"/>
        <end position="504"/>
    </location>
</feature>
<dbReference type="InterPro" id="IPR051533">
    <property type="entry name" value="WaaL-like"/>
</dbReference>
<proteinExistence type="predicted"/>
<evidence type="ECO:0000256" key="3">
    <source>
        <dbReference type="ARBA" id="ARBA00022989"/>
    </source>
</evidence>
<dbReference type="PANTHER" id="PTHR37422">
    <property type="entry name" value="TEICHURONIC ACID BIOSYNTHESIS PROTEIN TUAE"/>
    <property type="match status" value="1"/>
</dbReference>
<evidence type="ECO:0000256" key="5">
    <source>
        <dbReference type="SAM" id="Phobius"/>
    </source>
</evidence>